<feature type="domain" description="4-oxalocrotonate tautomerase-like" evidence="3">
    <location>
        <begin position="2"/>
        <end position="61"/>
    </location>
</feature>
<dbReference type="PANTHER" id="PTHR35530:SF1">
    <property type="entry name" value="2-HYDROXYMUCONATE TAUTOMERASE"/>
    <property type="match status" value="1"/>
</dbReference>
<comment type="similarity">
    <text evidence="1">Belongs to the 4-oxalocrotonate tautomerase family.</text>
</comment>
<gene>
    <name evidence="4" type="ORF">WQQ_11230</name>
</gene>
<dbReference type="InterPro" id="IPR014347">
    <property type="entry name" value="Tautomerase/MIF_sf"/>
</dbReference>
<dbReference type="RefSeq" id="WP_007184078.1">
    <property type="nucleotide sequence ID" value="NZ_AKGD01000001.1"/>
</dbReference>
<sequence length="143" mass="15646">MPILTIHLADGRYSDEQCERLLAATSRFYAQSLKSPIERVRVFIEAYAARRIAVGGVSVQAGADDAPYFHFLVLEGRSVEERQHLLVGFTDLIVDILGVRRERVRGGCWPISPENWAIGGVPASVLRAAEVAARRADASNAAV</sequence>
<feature type="domain" description="4-oxalocrotonate tautomerase-like" evidence="3">
    <location>
        <begin position="67"/>
        <end position="121"/>
    </location>
</feature>
<name>I8I494_9GAMM</name>
<proteinExistence type="inferred from homology"/>
<evidence type="ECO:0000256" key="2">
    <source>
        <dbReference type="ARBA" id="ARBA00023235"/>
    </source>
</evidence>
<dbReference type="AlphaFoldDB" id="I8I494"/>
<keyword evidence="2" id="KW-0413">Isomerase</keyword>
<dbReference type="EMBL" id="AKGD01000001">
    <property type="protein sequence ID" value="EIT70986.1"/>
    <property type="molecule type" value="Genomic_DNA"/>
</dbReference>
<dbReference type="GO" id="GO:0016853">
    <property type="term" value="F:isomerase activity"/>
    <property type="evidence" value="ECO:0007669"/>
    <property type="project" value="UniProtKB-KW"/>
</dbReference>
<dbReference type="PANTHER" id="PTHR35530">
    <property type="entry name" value="TAUTOMERASE-RELATED"/>
    <property type="match status" value="1"/>
</dbReference>
<comment type="caution">
    <text evidence="4">The sequence shown here is derived from an EMBL/GenBank/DDBJ whole genome shotgun (WGS) entry which is preliminary data.</text>
</comment>
<evidence type="ECO:0000256" key="1">
    <source>
        <dbReference type="ARBA" id="ARBA00006723"/>
    </source>
</evidence>
<evidence type="ECO:0000259" key="3">
    <source>
        <dbReference type="Pfam" id="PF01361"/>
    </source>
</evidence>
<dbReference type="Proteomes" id="UP000003704">
    <property type="component" value="Unassembled WGS sequence"/>
</dbReference>
<dbReference type="STRING" id="1172194.WQQ_11230"/>
<evidence type="ECO:0000313" key="5">
    <source>
        <dbReference type="Proteomes" id="UP000003704"/>
    </source>
</evidence>
<evidence type="ECO:0000313" key="4">
    <source>
        <dbReference type="EMBL" id="EIT70986.1"/>
    </source>
</evidence>
<accession>I8I494</accession>
<protein>
    <submittedName>
        <fullName evidence="4">Putative tautomerase</fullName>
    </submittedName>
</protein>
<dbReference type="OrthoDB" id="9804765at2"/>
<dbReference type="SUPFAM" id="SSF55331">
    <property type="entry name" value="Tautomerase/MIF"/>
    <property type="match status" value="1"/>
</dbReference>
<reference evidence="4 5" key="1">
    <citation type="journal article" date="2012" name="J. Bacteriol.">
        <title>Genome Sequence of n-Alkane-Degrading Hydrocarboniphaga effusa Strain AP103T (ATCC BAA-332T).</title>
        <authorList>
            <person name="Chang H.K."/>
            <person name="Zylstra G.J."/>
            <person name="Chae J.C."/>
        </authorList>
    </citation>
    <scope>NUCLEOTIDE SEQUENCE [LARGE SCALE GENOMIC DNA]</scope>
    <source>
        <strain evidence="4 5">AP103</strain>
    </source>
</reference>
<dbReference type="Gene3D" id="3.30.429.10">
    <property type="entry name" value="Macrophage Migration Inhibitory Factor"/>
    <property type="match status" value="2"/>
</dbReference>
<organism evidence="4 5">
    <name type="scientific">Hydrocarboniphaga effusa AP103</name>
    <dbReference type="NCBI Taxonomy" id="1172194"/>
    <lineage>
        <taxon>Bacteria</taxon>
        <taxon>Pseudomonadati</taxon>
        <taxon>Pseudomonadota</taxon>
        <taxon>Gammaproteobacteria</taxon>
        <taxon>Nevskiales</taxon>
        <taxon>Nevskiaceae</taxon>
        <taxon>Hydrocarboniphaga</taxon>
    </lineage>
</organism>
<dbReference type="InterPro" id="IPR004370">
    <property type="entry name" value="4-OT-like_dom"/>
</dbReference>
<dbReference type="Pfam" id="PF01361">
    <property type="entry name" value="Tautomerase"/>
    <property type="match status" value="2"/>
</dbReference>
<keyword evidence="5" id="KW-1185">Reference proteome</keyword>